<reference evidence="2 3" key="1">
    <citation type="journal article" date="2020" name="Nat. Food">
        <title>A phased Vanilla planifolia genome enables genetic improvement of flavour and production.</title>
        <authorList>
            <person name="Hasing T."/>
            <person name="Tang H."/>
            <person name="Brym M."/>
            <person name="Khazi F."/>
            <person name="Huang T."/>
            <person name="Chambers A.H."/>
        </authorList>
    </citation>
    <scope>NUCLEOTIDE SEQUENCE [LARGE SCALE GENOMIC DNA]</scope>
    <source>
        <tissue evidence="2">Leaf</tissue>
    </source>
</reference>
<protein>
    <submittedName>
        <fullName evidence="2">Uncharacterized protein</fullName>
    </submittedName>
</protein>
<evidence type="ECO:0000313" key="2">
    <source>
        <dbReference type="EMBL" id="KAG0461100.1"/>
    </source>
</evidence>
<comment type="caution">
    <text evidence="2">The sequence shown here is derived from an EMBL/GenBank/DDBJ whole genome shotgun (WGS) entry which is preliminary data.</text>
</comment>
<sequence length="145" mass="16689">MEAAKDMKKWRIPAFGNWEYCDEMPITQYFESARQAGLCRASFGNGREDDLLKVPVAMPLKSGHHCRKQGRKKSRRRAEERQQTKQGIISKEVVGQPGRPNTFAPMAVDEDLYKIPPEFLRQKPKKKTLLRKLFSGCLCINCFVT</sequence>
<dbReference type="OrthoDB" id="9989112at2759"/>
<feature type="compositionally biased region" description="Basic residues" evidence="1">
    <location>
        <begin position="63"/>
        <end position="76"/>
    </location>
</feature>
<dbReference type="PANTHER" id="PTHR33699:SF3">
    <property type="entry name" value="OS06G0347300 PROTEIN"/>
    <property type="match status" value="1"/>
</dbReference>
<proteinExistence type="predicted"/>
<dbReference type="PANTHER" id="PTHR33699">
    <property type="entry name" value="EXPRESSED PROTEIN"/>
    <property type="match status" value="1"/>
</dbReference>
<gene>
    <name evidence="2" type="ORF">HPP92_021397</name>
</gene>
<dbReference type="Proteomes" id="UP000636800">
    <property type="component" value="Chromosome 11"/>
</dbReference>
<dbReference type="EMBL" id="JADCNL010000011">
    <property type="protein sequence ID" value="KAG0461100.1"/>
    <property type="molecule type" value="Genomic_DNA"/>
</dbReference>
<dbReference type="AlphaFoldDB" id="A0A835PYR9"/>
<organism evidence="2 3">
    <name type="scientific">Vanilla planifolia</name>
    <name type="common">Vanilla</name>
    <dbReference type="NCBI Taxonomy" id="51239"/>
    <lineage>
        <taxon>Eukaryota</taxon>
        <taxon>Viridiplantae</taxon>
        <taxon>Streptophyta</taxon>
        <taxon>Embryophyta</taxon>
        <taxon>Tracheophyta</taxon>
        <taxon>Spermatophyta</taxon>
        <taxon>Magnoliopsida</taxon>
        <taxon>Liliopsida</taxon>
        <taxon>Asparagales</taxon>
        <taxon>Orchidaceae</taxon>
        <taxon>Vanilloideae</taxon>
        <taxon>Vanilleae</taxon>
        <taxon>Vanilla</taxon>
    </lineage>
</organism>
<name>A0A835PYR9_VANPL</name>
<keyword evidence="3" id="KW-1185">Reference proteome</keyword>
<evidence type="ECO:0000313" key="3">
    <source>
        <dbReference type="Proteomes" id="UP000636800"/>
    </source>
</evidence>
<evidence type="ECO:0000256" key="1">
    <source>
        <dbReference type="SAM" id="MobiDB-lite"/>
    </source>
</evidence>
<accession>A0A835PYR9</accession>
<feature type="region of interest" description="Disordered" evidence="1">
    <location>
        <begin position="63"/>
        <end position="101"/>
    </location>
</feature>